<protein>
    <submittedName>
        <fullName evidence="1">Uncharacterized protein</fullName>
    </submittedName>
</protein>
<sequence length="107" mass="12339">MRYGRLETKDVETLKLTVTCPECPPTDFSSGEWTKAALVTPRHGVRRVWNEAVLYKHYEETKQRIFTCPAEDIIKSHSLSLPERYGLALRSSNRTSSGRKRNTKQDL</sequence>
<reference evidence="1 2" key="1">
    <citation type="submission" date="2024-01" db="EMBL/GenBank/DDBJ databases">
        <title>A draft genome for a cacao thread blight-causing isolate of Paramarasmius palmivorus.</title>
        <authorList>
            <person name="Baruah I.K."/>
            <person name="Bukari Y."/>
            <person name="Amoako-Attah I."/>
            <person name="Meinhardt L.W."/>
            <person name="Bailey B.A."/>
            <person name="Cohen S.P."/>
        </authorList>
    </citation>
    <scope>NUCLEOTIDE SEQUENCE [LARGE SCALE GENOMIC DNA]</scope>
    <source>
        <strain evidence="1 2">GH-12</strain>
    </source>
</reference>
<proteinExistence type="predicted"/>
<accession>A0AAW0C0G7</accession>
<dbReference type="EMBL" id="JAYKXP010000070">
    <property type="protein sequence ID" value="KAK7031187.1"/>
    <property type="molecule type" value="Genomic_DNA"/>
</dbReference>
<dbReference type="Proteomes" id="UP001383192">
    <property type="component" value="Unassembled WGS sequence"/>
</dbReference>
<dbReference type="AlphaFoldDB" id="A0AAW0C0G7"/>
<gene>
    <name evidence="1" type="ORF">VNI00_013603</name>
</gene>
<comment type="caution">
    <text evidence="1">The sequence shown here is derived from an EMBL/GenBank/DDBJ whole genome shotgun (WGS) entry which is preliminary data.</text>
</comment>
<keyword evidence="2" id="KW-1185">Reference proteome</keyword>
<organism evidence="1 2">
    <name type="scientific">Paramarasmius palmivorus</name>
    <dbReference type="NCBI Taxonomy" id="297713"/>
    <lineage>
        <taxon>Eukaryota</taxon>
        <taxon>Fungi</taxon>
        <taxon>Dikarya</taxon>
        <taxon>Basidiomycota</taxon>
        <taxon>Agaricomycotina</taxon>
        <taxon>Agaricomycetes</taxon>
        <taxon>Agaricomycetidae</taxon>
        <taxon>Agaricales</taxon>
        <taxon>Marasmiineae</taxon>
        <taxon>Marasmiaceae</taxon>
        <taxon>Paramarasmius</taxon>
    </lineage>
</organism>
<name>A0AAW0C0G7_9AGAR</name>
<evidence type="ECO:0000313" key="2">
    <source>
        <dbReference type="Proteomes" id="UP001383192"/>
    </source>
</evidence>
<evidence type="ECO:0000313" key="1">
    <source>
        <dbReference type="EMBL" id="KAK7031187.1"/>
    </source>
</evidence>